<dbReference type="SUPFAM" id="SSF50129">
    <property type="entry name" value="GroES-like"/>
    <property type="match status" value="1"/>
</dbReference>
<dbReference type="CDD" id="cd00320">
    <property type="entry name" value="cpn10"/>
    <property type="match status" value="1"/>
</dbReference>
<dbReference type="NCBIfam" id="NF001533">
    <property type="entry name" value="PRK00364.2-4"/>
    <property type="match status" value="1"/>
</dbReference>
<dbReference type="GO" id="GO:0005524">
    <property type="term" value="F:ATP binding"/>
    <property type="evidence" value="ECO:0007669"/>
    <property type="project" value="InterPro"/>
</dbReference>
<dbReference type="PROSITE" id="PS00681">
    <property type="entry name" value="CHAPERONINS_CPN10"/>
    <property type="match status" value="1"/>
</dbReference>
<dbReference type="GO" id="GO:0046872">
    <property type="term" value="F:metal ion binding"/>
    <property type="evidence" value="ECO:0007669"/>
    <property type="project" value="TreeGrafter"/>
</dbReference>
<dbReference type="FunFam" id="2.30.33.40:FF:000001">
    <property type="entry name" value="10 kDa chaperonin"/>
    <property type="match status" value="1"/>
</dbReference>
<dbReference type="NCBIfam" id="NF001527">
    <property type="entry name" value="PRK00364.1-2"/>
    <property type="match status" value="1"/>
</dbReference>
<dbReference type="Gene3D" id="2.30.33.40">
    <property type="entry name" value="GroES chaperonin"/>
    <property type="match status" value="1"/>
</dbReference>
<evidence type="ECO:0000256" key="1">
    <source>
        <dbReference type="ARBA" id="ARBA00006975"/>
    </source>
</evidence>
<dbReference type="EMBL" id="VSSQ01000029">
    <property type="protein sequence ID" value="MPL65686.1"/>
    <property type="molecule type" value="Genomic_DNA"/>
</dbReference>
<gene>
    <name evidence="3" type="primary">groS_2</name>
    <name evidence="3" type="ORF">SDC9_11350</name>
</gene>
<evidence type="ECO:0000313" key="3">
    <source>
        <dbReference type="EMBL" id="MPL65686.1"/>
    </source>
</evidence>
<dbReference type="Pfam" id="PF00166">
    <property type="entry name" value="Cpn10"/>
    <property type="match status" value="1"/>
</dbReference>
<sequence>MIKPLGDRVVIKVLEGETTTKSGIVLPDTAKEKPQQGEVVAVGTGKVLENGQRVALDVKAGDKIIFSKYAGTEVKFDGQEYLIVSERDILAIVE</sequence>
<evidence type="ECO:0000256" key="2">
    <source>
        <dbReference type="ARBA" id="ARBA00023186"/>
    </source>
</evidence>
<dbReference type="NCBIfam" id="NF001530">
    <property type="entry name" value="PRK00364.1-6"/>
    <property type="match status" value="1"/>
</dbReference>
<reference evidence="3" key="1">
    <citation type="submission" date="2019-08" db="EMBL/GenBank/DDBJ databases">
        <authorList>
            <person name="Kucharzyk K."/>
            <person name="Murdoch R.W."/>
            <person name="Higgins S."/>
            <person name="Loffler F."/>
        </authorList>
    </citation>
    <scope>NUCLEOTIDE SEQUENCE</scope>
</reference>
<dbReference type="SMART" id="SM00883">
    <property type="entry name" value="Cpn10"/>
    <property type="match status" value="1"/>
</dbReference>
<comment type="similarity">
    <text evidence="1">Belongs to the GroES chaperonin family.</text>
</comment>
<dbReference type="PANTHER" id="PTHR10772:SF58">
    <property type="entry name" value="CO-CHAPERONIN GROES"/>
    <property type="match status" value="1"/>
</dbReference>
<dbReference type="HAMAP" id="MF_00580">
    <property type="entry name" value="CH10"/>
    <property type="match status" value="1"/>
</dbReference>
<keyword evidence="2" id="KW-0143">Chaperone</keyword>
<accession>A0A644TFE3</accession>
<dbReference type="PRINTS" id="PR00297">
    <property type="entry name" value="CHAPERONIN10"/>
</dbReference>
<dbReference type="InterPro" id="IPR018369">
    <property type="entry name" value="Chaprnonin_Cpn10_CS"/>
</dbReference>
<dbReference type="PANTHER" id="PTHR10772">
    <property type="entry name" value="10 KDA HEAT SHOCK PROTEIN"/>
    <property type="match status" value="1"/>
</dbReference>
<dbReference type="InterPro" id="IPR020818">
    <property type="entry name" value="Chaperonin_GroES"/>
</dbReference>
<comment type="caution">
    <text evidence="3">The sequence shown here is derived from an EMBL/GenBank/DDBJ whole genome shotgun (WGS) entry which is preliminary data.</text>
</comment>
<proteinExistence type="inferred from homology"/>
<dbReference type="GO" id="GO:0051082">
    <property type="term" value="F:unfolded protein binding"/>
    <property type="evidence" value="ECO:0007669"/>
    <property type="project" value="TreeGrafter"/>
</dbReference>
<dbReference type="GO" id="GO:0051087">
    <property type="term" value="F:protein-folding chaperone binding"/>
    <property type="evidence" value="ECO:0007669"/>
    <property type="project" value="TreeGrafter"/>
</dbReference>
<protein>
    <submittedName>
        <fullName evidence="3">10 kDa chaperonin</fullName>
    </submittedName>
</protein>
<dbReference type="NCBIfam" id="NF001531">
    <property type="entry name" value="PRK00364.2-2"/>
    <property type="match status" value="1"/>
</dbReference>
<dbReference type="InterPro" id="IPR011032">
    <property type="entry name" value="GroES-like_sf"/>
</dbReference>
<dbReference type="GO" id="GO:0044183">
    <property type="term" value="F:protein folding chaperone"/>
    <property type="evidence" value="ECO:0007669"/>
    <property type="project" value="InterPro"/>
</dbReference>
<organism evidence="3">
    <name type="scientific">bioreactor metagenome</name>
    <dbReference type="NCBI Taxonomy" id="1076179"/>
    <lineage>
        <taxon>unclassified sequences</taxon>
        <taxon>metagenomes</taxon>
        <taxon>ecological metagenomes</taxon>
    </lineage>
</organism>
<dbReference type="NCBIfam" id="NF001532">
    <property type="entry name" value="PRK00364.2-3"/>
    <property type="match status" value="1"/>
</dbReference>
<name>A0A644TFE3_9ZZZZ</name>
<dbReference type="NCBIfam" id="NF001534">
    <property type="entry name" value="PRK00364.2-5"/>
    <property type="match status" value="1"/>
</dbReference>
<dbReference type="AlphaFoldDB" id="A0A644TFE3"/>
<dbReference type="InterPro" id="IPR037124">
    <property type="entry name" value="Chaperonin_GroES_sf"/>
</dbReference>